<keyword evidence="9" id="KW-1185">Reference proteome</keyword>
<dbReference type="Gene3D" id="2.30.29.70">
    <property type="entry name" value="Proteasomal ubiquitin receptor Rpn13/ADRM1"/>
    <property type="match status" value="1"/>
</dbReference>
<evidence type="ECO:0000313" key="9">
    <source>
        <dbReference type="Proteomes" id="UP001174694"/>
    </source>
</evidence>
<dbReference type="GO" id="GO:0005737">
    <property type="term" value="C:cytoplasm"/>
    <property type="evidence" value="ECO:0007669"/>
    <property type="project" value="UniProtKB-SubCell"/>
</dbReference>
<dbReference type="PANTHER" id="PTHR12225:SF0">
    <property type="entry name" value="PROTEASOMAL UBIQUITIN RECEPTOR ADRM1"/>
    <property type="match status" value="1"/>
</dbReference>
<evidence type="ECO:0000259" key="7">
    <source>
        <dbReference type="PROSITE" id="PS51917"/>
    </source>
</evidence>
<dbReference type="AlphaFoldDB" id="A0AA38RLH9"/>
<dbReference type="PROSITE" id="PS51917">
    <property type="entry name" value="PRU"/>
    <property type="match status" value="1"/>
</dbReference>
<dbReference type="Proteomes" id="UP001174694">
    <property type="component" value="Unassembled WGS sequence"/>
</dbReference>
<name>A0AA38RLH9_9PEZI</name>
<evidence type="ECO:0000256" key="5">
    <source>
        <dbReference type="ARBA" id="ARBA00023242"/>
    </source>
</evidence>
<dbReference type="Gene3D" id="1.10.2020.20">
    <property type="match status" value="1"/>
</dbReference>
<dbReference type="Pfam" id="PF04683">
    <property type="entry name" value="Rpn13_ADRM1_Pru"/>
    <property type="match status" value="1"/>
</dbReference>
<gene>
    <name evidence="8" type="ORF">NKR23_g7418</name>
</gene>
<accession>A0AA38RLH9</accession>
<comment type="subcellular location">
    <subcellularLocation>
        <location evidence="2">Cytoplasm</location>
    </subcellularLocation>
    <subcellularLocation>
        <location evidence="1">Nucleus</location>
    </subcellularLocation>
</comment>
<proteinExistence type="predicted"/>
<feature type="region of interest" description="Disordered" evidence="6">
    <location>
        <begin position="144"/>
        <end position="211"/>
    </location>
</feature>
<evidence type="ECO:0000256" key="2">
    <source>
        <dbReference type="ARBA" id="ARBA00004496"/>
    </source>
</evidence>
<feature type="compositionally biased region" description="Basic and acidic residues" evidence="6">
    <location>
        <begin position="194"/>
        <end position="205"/>
    </location>
</feature>
<dbReference type="EMBL" id="JANBVO010000023">
    <property type="protein sequence ID" value="KAJ9142159.1"/>
    <property type="molecule type" value="Genomic_DNA"/>
</dbReference>
<organism evidence="8 9">
    <name type="scientific">Pleurostoma richardsiae</name>
    <dbReference type="NCBI Taxonomy" id="41990"/>
    <lineage>
        <taxon>Eukaryota</taxon>
        <taxon>Fungi</taxon>
        <taxon>Dikarya</taxon>
        <taxon>Ascomycota</taxon>
        <taxon>Pezizomycotina</taxon>
        <taxon>Sordariomycetes</taxon>
        <taxon>Sordariomycetidae</taxon>
        <taxon>Calosphaeriales</taxon>
        <taxon>Pleurostomataceae</taxon>
        <taxon>Pleurostoma</taxon>
    </lineage>
</organism>
<dbReference type="InterPro" id="IPR006773">
    <property type="entry name" value="Rpn13/ADRM1"/>
</dbReference>
<keyword evidence="3" id="KW-0963">Cytoplasm</keyword>
<dbReference type="InterPro" id="IPR038108">
    <property type="entry name" value="RPN13_DEUBAD_sf"/>
</dbReference>
<evidence type="ECO:0000256" key="1">
    <source>
        <dbReference type="ARBA" id="ARBA00004123"/>
    </source>
</evidence>
<evidence type="ECO:0000313" key="8">
    <source>
        <dbReference type="EMBL" id="KAJ9142159.1"/>
    </source>
</evidence>
<dbReference type="GO" id="GO:0008541">
    <property type="term" value="C:proteasome regulatory particle, lid subcomplex"/>
    <property type="evidence" value="ECO:0007669"/>
    <property type="project" value="TreeGrafter"/>
</dbReference>
<comment type="caution">
    <text evidence="8">The sequence shown here is derived from an EMBL/GenBank/DDBJ whole genome shotgun (WGS) entry which is preliminary data.</text>
</comment>
<keyword evidence="5" id="KW-0539">Nucleus</keyword>
<feature type="compositionally biased region" description="Basic and acidic residues" evidence="6">
    <location>
        <begin position="168"/>
        <end position="178"/>
    </location>
</feature>
<evidence type="ECO:0000256" key="6">
    <source>
        <dbReference type="SAM" id="MobiDB-lite"/>
    </source>
</evidence>
<keyword evidence="4" id="KW-0647">Proteasome</keyword>
<dbReference type="GO" id="GO:0005634">
    <property type="term" value="C:nucleus"/>
    <property type="evidence" value="ECO:0007669"/>
    <property type="project" value="UniProtKB-SubCell"/>
</dbReference>
<feature type="domain" description="Pru" evidence="7">
    <location>
        <begin position="1"/>
        <end position="137"/>
    </location>
</feature>
<dbReference type="GO" id="GO:0061133">
    <property type="term" value="F:endopeptidase activator activity"/>
    <property type="evidence" value="ECO:0007669"/>
    <property type="project" value="TreeGrafter"/>
</dbReference>
<dbReference type="GO" id="GO:0070628">
    <property type="term" value="F:proteasome binding"/>
    <property type="evidence" value="ECO:0007669"/>
    <property type="project" value="TreeGrafter"/>
</dbReference>
<reference evidence="8" key="1">
    <citation type="submission" date="2022-07" db="EMBL/GenBank/DDBJ databases">
        <title>Fungi with potential for degradation of polypropylene.</title>
        <authorList>
            <person name="Gostincar C."/>
        </authorList>
    </citation>
    <scope>NUCLEOTIDE SEQUENCE</scope>
    <source>
        <strain evidence="8">EXF-13308</strain>
    </source>
</reference>
<dbReference type="InterPro" id="IPR038633">
    <property type="entry name" value="Rpn13/ADRM1_Pru_sf"/>
</dbReference>
<evidence type="ECO:0000256" key="4">
    <source>
        <dbReference type="ARBA" id="ARBA00022942"/>
    </source>
</evidence>
<protein>
    <submittedName>
        <fullName evidence="8">Adhesion regulating molecule</fullName>
    </submittedName>
</protein>
<dbReference type="InterPro" id="IPR044868">
    <property type="entry name" value="Rpn13/ADRM1_Pru"/>
</dbReference>
<dbReference type="PANTHER" id="PTHR12225">
    <property type="entry name" value="ADHESION REGULATING MOLECULE 1 110 KDA CELL MEMBRANE GLYCOPROTEIN"/>
    <property type="match status" value="1"/>
</dbReference>
<sequence>MSIVPIITFKAGLCDVDQSTKPYKVKCQPRPGYIYLYSEDDLIHFCWRERSVPLDQPELDLVMVPTDGHFVPVDHKSSDPPSSKTNGRIFVLKFASSSQRHLFWLQSKPQGRSGDPTWFSPRDRKIGEIVDRLLQGEEVDVTRELASVRNSSNDDSRRDDDDETMEDIEGHGDPDSHHTGGGGGAGPDATGGDVRSEGEDAREGGADGARAASSAAAAVRNFLRSLEDPGSLQDVKDTRRLEVERGKVYPLLSDLLDSSTTVPMIRAASEEYLNKLLGYLPPIVLVLAQQGDDGVLIPYDPAGDATGAALAAMSLEQKKSVLEKVLRSPQFHQSLLSLSMALRDGGLSMIAEALGIKLENGGLVPGGSVSLGGGDAVEAFVEGVKKSVQEEQ</sequence>
<evidence type="ECO:0000256" key="3">
    <source>
        <dbReference type="ARBA" id="ARBA00022490"/>
    </source>
</evidence>